<feature type="transmembrane region" description="Helical" evidence="5">
    <location>
        <begin position="99"/>
        <end position="119"/>
    </location>
</feature>
<dbReference type="Pfam" id="PF12833">
    <property type="entry name" value="HTH_18"/>
    <property type="match status" value="1"/>
</dbReference>
<evidence type="ECO:0000256" key="3">
    <source>
        <dbReference type="ARBA" id="ARBA00023163"/>
    </source>
</evidence>
<dbReference type="InterPro" id="IPR018062">
    <property type="entry name" value="HTH_AraC-typ_CS"/>
</dbReference>
<keyword evidence="5" id="KW-0472">Membrane</keyword>
<evidence type="ECO:0000313" key="8">
    <source>
        <dbReference type="Proteomes" id="UP000251241"/>
    </source>
</evidence>
<feature type="transmembrane region" description="Helical" evidence="5">
    <location>
        <begin position="6"/>
        <end position="28"/>
    </location>
</feature>
<keyword evidence="5" id="KW-0812">Transmembrane</keyword>
<evidence type="ECO:0000256" key="4">
    <source>
        <dbReference type="SAM" id="Coils"/>
    </source>
</evidence>
<proteinExistence type="predicted"/>
<feature type="transmembrane region" description="Helical" evidence="5">
    <location>
        <begin position="131"/>
        <end position="155"/>
    </location>
</feature>
<dbReference type="PANTHER" id="PTHR43280:SF29">
    <property type="entry name" value="ARAC-FAMILY TRANSCRIPTIONAL REGULATOR"/>
    <property type="match status" value="1"/>
</dbReference>
<protein>
    <submittedName>
        <fullName evidence="7">Melibiose operon regulatory protein</fullName>
    </submittedName>
</protein>
<gene>
    <name evidence="7" type="primary">melR</name>
    <name evidence="7" type="ORF">NCTC11343_05340</name>
</gene>
<keyword evidence="1" id="KW-0805">Transcription regulation</keyword>
<dbReference type="SUPFAM" id="SSF46689">
    <property type="entry name" value="Homeodomain-like"/>
    <property type="match status" value="1"/>
</dbReference>
<evidence type="ECO:0000256" key="1">
    <source>
        <dbReference type="ARBA" id="ARBA00023015"/>
    </source>
</evidence>
<dbReference type="InterPro" id="IPR009057">
    <property type="entry name" value="Homeodomain-like_sf"/>
</dbReference>
<evidence type="ECO:0000256" key="5">
    <source>
        <dbReference type="SAM" id="Phobius"/>
    </source>
</evidence>
<sequence>MINILYTFHAFSAGAFLLLGTLIVMGVNHSCSHADRWLGTWYYLMACLFTQLFLEGFHIESNGLIHTLELPRWATLPCFYLAVHYMVKPTATIRYWGLHFVPFLAFVFFSIIYLIPGLFNKHIHPPQLPQWIIFAIKYFFFAQCIFYWIACYRLFKIHQKNIRQLSSYTEKINMAWLKYLLIALLLMIVARLLAMVYIVFSAVAPILYFMGTVALAYATLTQRSIYTIESTENLINEAEHKKVKAEERLTAKQVDALKEKLVQKTAAEKLYLDPALILSSLAEHIGINPHDLSYIINNGLEKNFYQFINGLRTEEAKILLLSEEAKLLDMFGIAIRAGFNSRTTFYASFKKATGITPTEYMKVNSKQSN</sequence>
<feature type="transmembrane region" description="Helical" evidence="5">
    <location>
        <begin position="40"/>
        <end position="58"/>
    </location>
</feature>
<dbReference type="PROSITE" id="PS01124">
    <property type="entry name" value="HTH_ARAC_FAMILY_2"/>
    <property type="match status" value="1"/>
</dbReference>
<dbReference type="PANTHER" id="PTHR43280">
    <property type="entry name" value="ARAC-FAMILY TRANSCRIPTIONAL REGULATOR"/>
    <property type="match status" value="1"/>
</dbReference>
<name>A0A2X2LY53_SPHMU</name>
<dbReference type="GO" id="GO:0043565">
    <property type="term" value="F:sequence-specific DNA binding"/>
    <property type="evidence" value="ECO:0007669"/>
    <property type="project" value="InterPro"/>
</dbReference>
<keyword evidence="3" id="KW-0804">Transcription</keyword>
<evidence type="ECO:0000313" key="7">
    <source>
        <dbReference type="EMBL" id="SPZ94500.1"/>
    </source>
</evidence>
<feature type="transmembrane region" description="Helical" evidence="5">
    <location>
        <begin position="206"/>
        <end position="226"/>
    </location>
</feature>
<dbReference type="GO" id="GO:0003700">
    <property type="term" value="F:DNA-binding transcription factor activity"/>
    <property type="evidence" value="ECO:0007669"/>
    <property type="project" value="InterPro"/>
</dbReference>
<feature type="transmembrane region" description="Helical" evidence="5">
    <location>
        <begin position="176"/>
        <end position="200"/>
    </location>
</feature>
<evidence type="ECO:0000259" key="6">
    <source>
        <dbReference type="PROSITE" id="PS01124"/>
    </source>
</evidence>
<evidence type="ECO:0000256" key="2">
    <source>
        <dbReference type="ARBA" id="ARBA00023125"/>
    </source>
</evidence>
<organism evidence="7 8">
    <name type="scientific">Sphingobacterium multivorum</name>
    <dbReference type="NCBI Taxonomy" id="28454"/>
    <lineage>
        <taxon>Bacteria</taxon>
        <taxon>Pseudomonadati</taxon>
        <taxon>Bacteroidota</taxon>
        <taxon>Sphingobacteriia</taxon>
        <taxon>Sphingobacteriales</taxon>
        <taxon>Sphingobacteriaceae</taxon>
        <taxon>Sphingobacterium</taxon>
    </lineage>
</organism>
<reference evidence="7 8" key="1">
    <citation type="submission" date="2018-06" db="EMBL/GenBank/DDBJ databases">
        <authorList>
            <consortium name="Pathogen Informatics"/>
            <person name="Doyle S."/>
        </authorList>
    </citation>
    <scope>NUCLEOTIDE SEQUENCE [LARGE SCALE GENOMIC DNA]</scope>
    <source>
        <strain evidence="7 8">NCTC11343</strain>
    </source>
</reference>
<dbReference type="InterPro" id="IPR018060">
    <property type="entry name" value="HTH_AraC"/>
</dbReference>
<feature type="coiled-coil region" evidence="4">
    <location>
        <begin position="228"/>
        <end position="255"/>
    </location>
</feature>
<keyword evidence="5" id="KW-1133">Transmembrane helix</keyword>
<dbReference type="EMBL" id="UAUU01000011">
    <property type="protein sequence ID" value="SPZ94500.1"/>
    <property type="molecule type" value="Genomic_DNA"/>
</dbReference>
<keyword evidence="2" id="KW-0238">DNA-binding</keyword>
<accession>A0A2X2LY53</accession>
<feature type="domain" description="HTH araC/xylS-type" evidence="6">
    <location>
        <begin position="251"/>
        <end position="363"/>
    </location>
</feature>
<dbReference type="Gene3D" id="1.10.10.60">
    <property type="entry name" value="Homeodomain-like"/>
    <property type="match status" value="1"/>
</dbReference>
<dbReference type="Proteomes" id="UP000251241">
    <property type="component" value="Unassembled WGS sequence"/>
</dbReference>
<dbReference type="AlphaFoldDB" id="A0A2X2LY53"/>
<dbReference type="PROSITE" id="PS00041">
    <property type="entry name" value="HTH_ARAC_FAMILY_1"/>
    <property type="match status" value="1"/>
</dbReference>
<dbReference type="SMART" id="SM00342">
    <property type="entry name" value="HTH_ARAC"/>
    <property type="match status" value="1"/>
</dbReference>
<keyword evidence="4" id="KW-0175">Coiled coil</keyword>